<name>A1S0T0_THEPD</name>
<dbReference type="HOGENOM" id="CLU_1567261_0_0_2"/>
<keyword evidence="3" id="KW-1185">Reference proteome</keyword>
<reference evidence="3" key="1">
    <citation type="journal article" date="2008" name="J. Bacteriol.">
        <title>Genome sequence of Thermofilum pendens reveals an exceptional loss of biosynthetic pathways without genome reduction.</title>
        <authorList>
            <person name="Anderson I."/>
            <person name="Rodriguez J."/>
            <person name="Susanti D."/>
            <person name="Porat I."/>
            <person name="Reich C."/>
            <person name="Ulrich L.E."/>
            <person name="Elkins J.G."/>
            <person name="Mavromatis K."/>
            <person name="Lykidis A."/>
            <person name="Kim E."/>
            <person name="Thompson L.S."/>
            <person name="Nolan M."/>
            <person name="Land M."/>
            <person name="Copeland A."/>
            <person name="Lapidus A."/>
            <person name="Lucas S."/>
            <person name="Detter C."/>
            <person name="Zhulin I.B."/>
            <person name="Olsen G.J."/>
            <person name="Whitman W."/>
            <person name="Mukhopadhyay B."/>
            <person name="Bristow J."/>
            <person name="Kyrpides N."/>
        </authorList>
    </citation>
    <scope>NUCLEOTIDE SEQUENCE [LARGE SCALE GENOMIC DNA]</scope>
    <source>
        <strain evidence="3">DSM 2475 / Hrk 5</strain>
    </source>
</reference>
<dbReference type="Pfam" id="PF06496">
    <property type="entry name" value="DUF1097"/>
    <property type="match status" value="1"/>
</dbReference>
<dbReference type="EnsemblBacteria" id="ABL79060">
    <property type="protein sequence ID" value="ABL79060"/>
    <property type="gene ID" value="Tpen_1665"/>
</dbReference>
<organism evidence="2 3">
    <name type="scientific">Thermofilum pendens (strain DSM 2475 / Hrk 5)</name>
    <dbReference type="NCBI Taxonomy" id="368408"/>
    <lineage>
        <taxon>Archaea</taxon>
        <taxon>Thermoproteota</taxon>
        <taxon>Thermoprotei</taxon>
        <taxon>Thermofilales</taxon>
        <taxon>Thermofilaceae</taxon>
        <taxon>Thermofilum</taxon>
    </lineage>
</organism>
<evidence type="ECO:0000256" key="1">
    <source>
        <dbReference type="SAM" id="Phobius"/>
    </source>
</evidence>
<gene>
    <name evidence="2" type="ordered locus">Tpen_1665</name>
</gene>
<dbReference type="eggNOG" id="arCOG11084">
    <property type="taxonomic scope" value="Archaea"/>
</dbReference>
<dbReference type="STRING" id="368408.Tpen_1665"/>
<dbReference type="AlphaFoldDB" id="A1S0T0"/>
<keyword evidence="1" id="KW-0812">Transmembrane</keyword>
<protein>
    <recommendedName>
        <fullName evidence="4">DUF1097 domain-containing protein</fullName>
    </recommendedName>
</protein>
<feature type="transmembrane region" description="Helical" evidence="1">
    <location>
        <begin position="93"/>
        <end position="114"/>
    </location>
</feature>
<keyword evidence="1" id="KW-1133">Transmembrane helix</keyword>
<evidence type="ECO:0000313" key="3">
    <source>
        <dbReference type="Proteomes" id="UP000000641"/>
    </source>
</evidence>
<feature type="transmembrane region" description="Helical" evidence="1">
    <location>
        <begin position="150"/>
        <end position="172"/>
    </location>
</feature>
<dbReference type="EMBL" id="CP000505">
    <property type="protein sequence ID" value="ABL79060.1"/>
    <property type="molecule type" value="Genomic_DNA"/>
</dbReference>
<feature type="transmembrane region" description="Helical" evidence="1">
    <location>
        <begin position="23"/>
        <end position="56"/>
    </location>
</feature>
<proteinExistence type="predicted"/>
<accession>A1S0T0</accession>
<evidence type="ECO:0008006" key="4">
    <source>
        <dbReference type="Google" id="ProtNLM"/>
    </source>
</evidence>
<dbReference type="InterPro" id="IPR009476">
    <property type="entry name" value="DUF1097"/>
</dbReference>
<dbReference type="KEGG" id="tpe:Tpen_1665"/>
<dbReference type="Proteomes" id="UP000000641">
    <property type="component" value="Chromosome"/>
</dbReference>
<keyword evidence="1" id="KW-0472">Membrane</keyword>
<evidence type="ECO:0000313" key="2">
    <source>
        <dbReference type="EMBL" id="ABL79060.1"/>
    </source>
</evidence>
<sequence length="183" mass="20229">MGREECGWVDMSVRYKVPIELTVAYLAALSLLVTLPPLGLPVWATFVTWAGYFALGADKKAFKEIYKATPLGGVFGWLAVVGFDYAVKAMPGVHYIIPVMLVEFLDVLVLMYIISVFKFTGAAVFFAFPSYFGTYYGGFYPKTGQLLLDATLALVWQVAANLLGPIFGYLSIRLSLPEKVQEK</sequence>
<feature type="transmembrane region" description="Helical" evidence="1">
    <location>
        <begin position="121"/>
        <end position="138"/>
    </location>
</feature>